<feature type="domain" description="UvrD-like helicase ATP-binding" evidence="16">
    <location>
        <begin position="12"/>
        <end position="571"/>
    </location>
</feature>
<dbReference type="InterPro" id="IPR014017">
    <property type="entry name" value="DNA_helicase_UvrD-like_C"/>
</dbReference>
<dbReference type="GO" id="GO:0005524">
    <property type="term" value="F:ATP binding"/>
    <property type="evidence" value="ECO:0007669"/>
    <property type="project" value="UniProtKB-UniRule"/>
</dbReference>
<comment type="catalytic activity">
    <reaction evidence="12 13">
        <text>ATP + H2O = ADP + phosphate + H(+)</text>
        <dbReference type="Rhea" id="RHEA:13065"/>
        <dbReference type="ChEBI" id="CHEBI:15377"/>
        <dbReference type="ChEBI" id="CHEBI:15378"/>
        <dbReference type="ChEBI" id="CHEBI:30616"/>
        <dbReference type="ChEBI" id="CHEBI:43474"/>
        <dbReference type="ChEBI" id="CHEBI:456216"/>
        <dbReference type="EC" id="5.6.2.4"/>
    </reaction>
</comment>
<dbReference type="Pfam" id="PF13361">
    <property type="entry name" value="UvrD_C"/>
    <property type="match status" value="1"/>
</dbReference>
<dbReference type="Gene3D" id="6.10.250.2380">
    <property type="match status" value="1"/>
</dbReference>
<feature type="region of interest" description="Disordered" evidence="15">
    <location>
        <begin position="1170"/>
        <end position="1194"/>
    </location>
</feature>
<evidence type="ECO:0000256" key="4">
    <source>
        <dbReference type="ARBA" id="ARBA00022801"/>
    </source>
</evidence>
<evidence type="ECO:0000256" key="15">
    <source>
        <dbReference type="SAM" id="MobiDB-lite"/>
    </source>
</evidence>
<gene>
    <name evidence="13 19" type="primary">addA</name>
    <name evidence="18" type="ORF">M5X16_03715</name>
    <name evidence="19" type="ORF">PC41400_23270</name>
</gene>
<feature type="region of interest" description="Disordered" evidence="15">
    <location>
        <begin position="626"/>
        <end position="654"/>
    </location>
</feature>
<evidence type="ECO:0000256" key="13">
    <source>
        <dbReference type="HAMAP-Rule" id="MF_01451"/>
    </source>
</evidence>
<evidence type="ECO:0000313" key="19">
    <source>
        <dbReference type="EMBL" id="QAV20434.1"/>
    </source>
</evidence>
<feature type="compositionally biased region" description="Basic and acidic residues" evidence="15">
    <location>
        <begin position="1271"/>
        <end position="1281"/>
    </location>
</feature>
<dbReference type="PANTHER" id="PTHR11070:SF48">
    <property type="entry name" value="ATP-DEPENDENT HELICASE_NUCLEASE SUBUNIT A"/>
    <property type="match status" value="1"/>
</dbReference>
<dbReference type="EMBL" id="JAMDMJ010000003">
    <property type="protein sequence ID" value="MCY9594882.1"/>
    <property type="molecule type" value="Genomic_DNA"/>
</dbReference>
<comment type="function">
    <text evidence="13">The heterodimer acts as both an ATP-dependent DNA helicase and an ATP-dependent, dual-direction single-stranded exonuclease. Recognizes the chi site generating a DNA molecule suitable for the initiation of homologous recombination. The AddA nuclease domain is required for chi fragment generation; this subunit has the helicase and 3' -&gt; 5' nuclease activities.</text>
</comment>
<dbReference type="Pfam" id="PF00580">
    <property type="entry name" value="UvrD-helicase"/>
    <property type="match status" value="2"/>
</dbReference>
<keyword evidence="4 13" id="KW-0378">Hydrolase</keyword>
<feature type="region of interest" description="Disordered" evidence="15">
    <location>
        <begin position="1208"/>
        <end position="1242"/>
    </location>
</feature>
<feature type="compositionally biased region" description="Basic and acidic residues" evidence="15">
    <location>
        <begin position="1170"/>
        <end position="1182"/>
    </location>
</feature>
<feature type="region of interest" description="Disordered" evidence="15">
    <location>
        <begin position="1257"/>
        <end position="1357"/>
    </location>
</feature>
<dbReference type="InterPro" id="IPR011335">
    <property type="entry name" value="Restrct_endonuc-II-like"/>
</dbReference>
<evidence type="ECO:0000256" key="6">
    <source>
        <dbReference type="ARBA" id="ARBA00022839"/>
    </source>
</evidence>
<evidence type="ECO:0000256" key="2">
    <source>
        <dbReference type="ARBA" id="ARBA00022741"/>
    </source>
</evidence>
<dbReference type="EC" id="5.6.2.4" evidence="13"/>
<dbReference type="InterPro" id="IPR027417">
    <property type="entry name" value="P-loop_NTPase"/>
</dbReference>
<protein>
    <recommendedName>
        <fullName evidence="13">ATP-dependent helicase/nuclease subunit A</fullName>
        <ecNumber evidence="13">3.1.-.-</ecNumber>
        <ecNumber evidence="13">5.6.2.4</ecNumber>
    </recommendedName>
    <alternativeName>
        <fullName evidence="13">ATP-dependent helicase/nuclease AddA</fullName>
    </alternativeName>
    <alternativeName>
        <fullName evidence="13">DNA 3'-5' helicase AddA</fullName>
    </alternativeName>
</protein>
<dbReference type="InterPro" id="IPR038726">
    <property type="entry name" value="PDDEXK_AddAB-type"/>
</dbReference>
<keyword evidence="5 13" id="KW-0347">Helicase</keyword>
<accession>A0A410X1E5</accession>
<dbReference type="Proteomes" id="UP000288943">
    <property type="component" value="Chromosome"/>
</dbReference>
<comment type="subunit">
    <text evidence="13">Heterodimer of AddA and AddB/RexB.</text>
</comment>
<dbReference type="PROSITE" id="PS51198">
    <property type="entry name" value="UVRD_HELICASE_ATP_BIND"/>
    <property type="match status" value="1"/>
</dbReference>
<dbReference type="HAMAP" id="MF_01451">
    <property type="entry name" value="AddA"/>
    <property type="match status" value="1"/>
</dbReference>
<dbReference type="GeneID" id="95377716"/>
<reference evidence="19 20" key="1">
    <citation type="submission" date="2018-01" db="EMBL/GenBank/DDBJ databases">
        <title>The whole genome sequencing and assembly of Paenibacillus chitinolyticus KCCM 41400 strain.</title>
        <authorList>
            <person name="Kim J.-Y."/>
            <person name="Park M.-K."/>
            <person name="Lee Y.-J."/>
            <person name="Yi H."/>
            <person name="Bahn Y.-S."/>
            <person name="Kim J.F."/>
            <person name="Lee D.-W."/>
        </authorList>
    </citation>
    <scope>NUCLEOTIDE SEQUENCE [LARGE SCALE GENOMIC DNA]</scope>
    <source>
        <strain evidence="19 20">KCCM 41400</strain>
    </source>
</reference>
<keyword evidence="10 13" id="KW-0413">Isomerase</keyword>
<dbReference type="InterPro" id="IPR014016">
    <property type="entry name" value="UvrD-like_ATP-bd"/>
</dbReference>
<dbReference type="PROSITE" id="PS51217">
    <property type="entry name" value="UVRD_HELICASE_CTER"/>
    <property type="match status" value="1"/>
</dbReference>
<dbReference type="GO" id="GO:0043138">
    <property type="term" value="F:3'-5' DNA helicase activity"/>
    <property type="evidence" value="ECO:0007669"/>
    <property type="project" value="UniProtKB-UniRule"/>
</dbReference>
<keyword evidence="8 13" id="KW-0238">DNA-binding</keyword>
<dbReference type="Pfam" id="PF12705">
    <property type="entry name" value="PDDEXK_1"/>
    <property type="match status" value="1"/>
</dbReference>
<dbReference type="KEGG" id="pchi:PC41400_23270"/>
<evidence type="ECO:0000256" key="14">
    <source>
        <dbReference type="PROSITE-ProRule" id="PRU00560"/>
    </source>
</evidence>
<dbReference type="EC" id="3.1.-.-" evidence="13"/>
<dbReference type="InterPro" id="IPR011604">
    <property type="entry name" value="PDDEXK-like_dom_sf"/>
</dbReference>
<feature type="binding site" evidence="14">
    <location>
        <begin position="33"/>
        <end position="40"/>
    </location>
    <ligand>
        <name>ATP</name>
        <dbReference type="ChEBI" id="CHEBI:30616"/>
    </ligand>
</feature>
<organism evidence="19 20">
    <name type="scientific">Paenibacillus chitinolyticus</name>
    <dbReference type="NCBI Taxonomy" id="79263"/>
    <lineage>
        <taxon>Bacteria</taxon>
        <taxon>Bacillati</taxon>
        <taxon>Bacillota</taxon>
        <taxon>Bacilli</taxon>
        <taxon>Bacillales</taxon>
        <taxon>Paenibacillaceae</taxon>
        <taxon>Paenibacillus</taxon>
    </lineage>
</organism>
<keyword evidence="21" id="KW-1185">Reference proteome</keyword>
<feature type="domain" description="UvrD-like helicase C-terminal" evidence="17">
    <location>
        <begin position="624"/>
        <end position="939"/>
    </location>
</feature>
<keyword evidence="7 13" id="KW-0067">ATP-binding</keyword>
<evidence type="ECO:0000259" key="17">
    <source>
        <dbReference type="PROSITE" id="PS51217"/>
    </source>
</evidence>
<feature type="compositionally biased region" description="Low complexity" evidence="15">
    <location>
        <begin position="1295"/>
        <end position="1316"/>
    </location>
</feature>
<dbReference type="CDD" id="cd17932">
    <property type="entry name" value="DEXQc_UvrD"/>
    <property type="match status" value="1"/>
</dbReference>
<keyword evidence="3 13" id="KW-0227">DNA damage</keyword>
<dbReference type="GO" id="GO:0003690">
    <property type="term" value="F:double-stranded DNA binding"/>
    <property type="evidence" value="ECO:0007669"/>
    <property type="project" value="UniProtKB-UniRule"/>
</dbReference>
<reference evidence="18 21" key="2">
    <citation type="submission" date="2022-05" db="EMBL/GenBank/DDBJ databases">
        <title>Genome Sequencing of Bee-Associated Microbes.</title>
        <authorList>
            <person name="Dunlap C."/>
        </authorList>
    </citation>
    <scope>NUCLEOTIDE SEQUENCE [LARGE SCALE GENOMIC DNA]</scope>
    <source>
        <strain evidence="18 21">NRRL B-23120</strain>
    </source>
</reference>
<evidence type="ECO:0000256" key="8">
    <source>
        <dbReference type="ARBA" id="ARBA00023125"/>
    </source>
</evidence>
<evidence type="ECO:0000256" key="10">
    <source>
        <dbReference type="ARBA" id="ARBA00023235"/>
    </source>
</evidence>
<evidence type="ECO:0000256" key="9">
    <source>
        <dbReference type="ARBA" id="ARBA00023204"/>
    </source>
</evidence>
<dbReference type="SUPFAM" id="SSF52540">
    <property type="entry name" value="P-loop containing nucleoside triphosphate hydrolases"/>
    <property type="match status" value="1"/>
</dbReference>
<evidence type="ECO:0000256" key="7">
    <source>
        <dbReference type="ARBA" id="ARBA00022840"/>
    </source>
</evidence>
<evidence type="ECO:0000256" key="11">
    <source>
        <dbReference type="ARBA" id="ARBA00034617"/>
    </source>
</evidence>
<dbReference type="NCBIfam" id="TIGR02785">
    <property type="entry name" value="addA_Gpos"/>
    <property type="match status" value="1"/>
</dbReference>
<evidence type="ECO:0000256" key="3">
    <source>
        <dbReference type="ARBA" id="ARBA00022763"/>
    </source>
</evidence>
<evidence type="ECO:0000256" key="5">
    <source>
        <dbReference type="ARBA" id="ARBA00022806"/>
    </source>
</evidence>
<comment type="similarity">
    <text evidence="13">Belongs to the helicase family. AddA subfamily.</text>
</comment>
<dbReference type="SUPFAM" id="SSF52980">
    <property type="entry name" value="Restriction endonuclease-like"/>
    <property type="match status" value="1"/>
</dbReference>
<dbReference type="OrthoDB" id="9810135at2"/>
<dbReference type="FunFam" id="3.40.50.300:FF:001236">
    <property type="entry name" value="ATP-dependent helicase/nuclease subunit A"/>
    <property type="match status" value="1"/>
</dbReference>
<evidence type="ECO:0000313" key="21">
    <source>
        <dbReference type="Proteomes" id="UP001527202"/>
    </source>
</evidence>
<dbReference type="GO" id="GO:0000724">
    <property type="term" value="P:double-strand break repair via homologous recombination"/>
    <property type="evidence" value="ECO:0007669"/>
    <property type="project" value="UniProtKB-UniRule"/>
</dbReference>
<keyword evidence="1 13" id="KW-0540">Nuclease</keyword>
<proteinExistence type="inferred from homology"/>
<dbReference type="GO" id="GO:0005829">
    <property type="term" value="C:cytosol"/>
    <property type="evidence" value="ECO:0007669"/>
    <property type="project" value="TreeGrafter"/>
</dbReference>
<keyword evidence="2 13" id="KW-0547">Nucleotide-binding</keyword>
<dbReference type="Gene3D" id="3.40.50.300">
    <property type="entry name" value="P-loop containing nucleotide triphosphate hydrolases"/>
    <property type="match status" value="3"/>
</dbReference>
<feature type="compositionally biased region" description="Low complexity" evidence="15">
    <location>
        <begin position="1325"/>
        <end position="1335"/>
    </location>
</feature>
<evidence type="ECO:0000313" key="20">
    <source>
        <dbReference type="Proteomes" id="UP000288943"/>
    </source>
</evidence>
<dbReference type="InterPro" id="IPR014152">
    <property type="entry name" value="AddA"/>
</dbReference>
<sequence>MTTTPRTKPPGTTWTDEQWDAIALRGQNMLVAAAAGSGKTAVLVERIIRRISDEASPLDVDRLLVATFTKAAAAEMKQRIREALEKELTANPDSQHLKRQLALMGRASVTTLHSFCLEVIRRHYSLIRLDPGFRIANETEAELMRHDQLEEMMEQYYGESGEDSPFWRLVDTFGGERSDVPLHLLIQKLYDESRSHPWPEHWLREMALMFGPKNYELITGSDSAGEDEMTAALAEVSEGYAEAAAASDSAVVGTAAETASANAAEPAINPADTLADTGGADIALTAENADKAAEAGDEGEGAPAEFWLKGLTEDVRLELRGTAELLKQALEITGQPGGPLPYATAVQDDLTMVEGLTDIAENYPWDILFSAFQSVSFGKLKPCKKDEVDPQLQDQVKQLRSRAKERITSLQEELFGRPPERFLEETREMAPVIHALVDLVIDFGGRYSKAKAAKGLVDFADLEHFCLRILRSEESAPDRLIPSRAALEYREQFAEVLLDEYQDTNRVQEAIVELIAEPLPGNRFMVGDVKQSIYRFRLAEPGLFLEKYKSFTGDGSGPGRRIDLARNFRSRAEVVDAVNFIFRQIMNEGVGDIAYDERAELVNGASYPAAEGQNLSVEMMLIDRAAAGQASDGEETDAEESAGEISAEEQEGELGGILEGQELETAQMEARAIARKIQAMLDPQDGRPYLVYDKRSGSMRPATYRDMVILLRATQQWSPIFIEELRQLGIPAYADLNTGYFTATEVEVMLALLKVIDNPYQDVPLAGVLRSPIVGLTADELASLRISGKNIPFYEAVRAYAQGIRPLGSTEGGSDLQEAGEWKPDEELRGKIADFLRRLEEWRSEARQGALARLIWKVYGDTGYFDFVGAMPGGQQRQANLRALYDRARQYENTSLRGLFRFLRFIERMKDTGGDLGTARALGEQEDVVRIMSIHKSKGLEFPVVFAAGLGKMFNQRDLLDPFLIHKELGFGPRFVDTKLRVGYPTLPQLAIRRRMRIETLAEELRVLYVALTRAREKLFLLGTVRSLDKQLQGWSRHLESDNWPLPDDEVARARSYLDWLGPALMRHRDASLWREKAGLQEHSPPALAADGSKWSFEVIAPEELAAMGKADESVTIQADRLEALKHLNKVPTFTEEWDVALAKSLSWTYPFAQATAYFSKTSVSELKRQADRSTASDHEEIPSAELMPSPGSGLILPTRLLKMAGAAEASRLNAEHSPGTPASGRDTEGTRSGGNPVFDLTTFMDSPAFVQAKELRGREAAETQDEQEPQETRDAEDTQKAENVQDPEVGSQGTQDAGDTQEAQAAQGTQAARGPIEPPGEAGGEVPSGAAVPGTPSAGSSARTSLLRRPRFMEEKKLTPAERGTVFHAVMQHMPLKEVTPQAVEAVIRDMIDKELLTPAQARAVDTEILAGFFRTQIGLKLAAATRVWREVPFSLGLPAGRVYPNADASTRGETVLVQGVIDCLFESDGNLIMLDYKTDRVKGVGLEALRERYKIQLGLYGQAVEKIWKRKLAGTYLFFFDGGHVVEI</sequence>
<dbReference type="RefSeq" id="WP_042230097.1">
    <property type="nucleotide sequence ID" value="NZ_CP026520.1"/>
</dbReference>
<dbReference type="EMBL" id="CP026520">
    <property type="protein sequence ID" value="QAV20434.1"/>
    <property type="molecule type" value="Genomic_DNA"/>
</dbReference>
<comment type="catalytic activity">
    <reaction evidence="11 13">
        <text>Couples ATP hydrolysis with the unwinding of duplex DNA by translocating in the 3'-5' direction.</text>
        <dbReference type="EC" id="5.6.2.4"/>
    </reaction>
</comment>
<evidence type="ECO:0000313" key="18">
    <source>
        <dbReference type="EMBL" id="MCY9594882.1"/>
    </source>
</evidence>
<evidence type="ECO:0000259" key="16">
    <source>
        <dbReference type="PROSITE" id="PS51198"/>
    </source>
</evidence>
<dbReference type="GO" id="GO:0008408">
    <property type="term" value="F:3'-5' exonuclease activity"/>
    <property type="evidence" value="ECO:0007669"/>
    <property type="project" value="UniProtKB-UniRule"/>
</dbReference>
<evidence type="ECO:0000256" key="1">
    <source>
        <dbReference type="ARBA" id="ARBA00022722"/>
    </source>
</evidence>
<dbReference type="InterPro" id="IPR000212">
    <property type="entry name" value="DNA_helicase_UvrD/REP"/>
</dbReference>
<evidence type="ECO:0000256" key="12">
    <source>
        <dbReference type="ARBA" id="ARBA00048988"/>
    </source>
</evidence>
<dbReference type="PANTHER" id="PTHR11070">
    <property type="entry name" value="UVRD / RECB / PCRA DNA HELICASE FAMILY MEMBER"/>
    <property type="match status" value="1"/>
</dbReference>
<dbReference type="GO" id="GO:0033202">
    <property type="term" value="C:DNA helicase complex"/>
    <property type="evidence" value="ECO:0007669"/>
    <property type="project" value="TreeGrafter"/>
</dbReference>
<feature type="compositionally biased region" description="Acidic residues" evidence="15">
    <location>
        <begin position="632"/>
        <end position="652"/>
    </location>
</feature>
<keyword evidence="9 13" id="KW-0234">DNA repair</keyword>
<dbReference type="Gene3D" id="3.90.320.10">
    <property type="match status" value="1"/>
</dbReference>
<comment type="cofactor">
    <cofactor evidence="13">
        <name>Mg(2+)</name>
        <dbReference type="ChEBI" id="CHEBI:18420"/>
    </cofactor>
</comment>
<name>A0A410X1E5_9BACL</name>
<dbReference type="Proteomes" id="UP001527202">
    <property type="component" value="Unassembled WGS sequence"/>
</dbReference>
<keyword evidence="6 13" id="KW-0269">Exonuclease</keyword>